<keyword evidence="3" id="KW-1185">Reference proteome</keyword>
<dbReference type="RefSeq" id="WP_380671851.1">
    <property type="nucleotide sequence ID" value="NZ_CP173186.1"/>
</dbReference>
<name>A0ABV6E7K5_9GAMM</name>
<gene>
    <name evidence="2" type="ORF">ACFFJ3_00370</name>
</gene>
<keyword evidence="1" id="KW-0472">Membrane</keyword>
<organism evidence="2 3">
    <name type="scientific">Serratia aquatilis</name>
    <dbReference type="NCBI Taxonomy" id="1737515"/>
    <lineage>
        <taxon>Bacteria</taxon>
        <taxon>Pseudomonadati</taxon>
        <taxon>Pseudomonadota</taxon>
        <taxon>Gammaproteobacteria</taxon>
        <taxon>Enterobacterales</taxon>
        <taxon>Yersiniaceae</taxon>
        <taxon>Serratia</taxon>
    </lineage>
</organism>
<feature type="transmembrane region" description="Helical" evidence="1">
    <location>
        <begin position="6"/>
        <end position="26"/>
    </location>
</feature>
<evidence type="ECO:0000256" key="1">
    <source>
        <dbReference type="SAM" id="Phobius"/>
    </source>
</evidence>
<dbReference type="EMBL" id="JBHLXG010000003">
    <property type="protein sequence ID" value="MFC0224975.1"/>
    <property type="molecule type" value="Genomic_DNA"/>
</dbReference>
<accession>A0ABV6E7K5</accession>
<evidence type="ECO:0000313" key="3">
    <source>
        <dbReference type="Proteomes" id="UP001589792"/>
    </source>
</evidence>
<evidence type="ECO:0000313" key="2">
    <source>
        <dbReference type="EMBL" id="MFC0224975.1"/>
    </source>
</evidence>
<keyword evidence="1" id="KW-0812">Transmembrane</keyword>
<dbReference type="Proteomes" id="UP001589792">
    <property type="component" value="Unassembled WGS sequence"/>
</dbReference>
<comment type="caution">
    <text evidence="2">The sequence shown here is derived from an EMBL/GenBank/DDBJ whole genome shotgun (WGS) entry which is preliminary data.</text>
</comment>
<keyword evidence="1" id="KW-1133">Transmembrane helix</keyword>
<protein>
    <submittedName>
        <fullName evidence="2">Uncharacterized protein</fullName>
    </submittedName>
</protein>
<sequence length="79" mass="8606">MIPIKVKAIIAAIITIIIVVLFWLYLPKGKAEEAPSMGNTIYAQSNSPGECRAVITTILDGRKSAPNELPCKVQLRAQK</sequence>
<reference evidence="2 3" key="1">
    <citation type="submission" date="2024-09" db="EMBL/GenBank/DDBJ databases">
        <authorList>
            <person name="Sun Q."/>
            <person name="Mori K."/>
        </authorList>
    </citation>
    <scope>NUCLEOTIDE SEQUENCE [LARGE SCALE GENOMIC DNA]</scope>
    <source>
        <strain evidence="2 3">CCM 8626</strain>
    </source>
</reference>
<proteinExistence type="predicted"/>